<dbReference type="Proteomes" id="UP000318815">
    <property type="component" value="Unassembled WGS sequence"/>
</dbReference>
<gene>
    <name evidence="1" type="ORF">FEF09_23810</name>
</gene>
<comment type="caution">
    <text evidence="1">The sequence shown here is derived from an EMBL/GenBank/DDBJ whole genome shotgun (WGS) entry which is preliminary data.</text>
</comment>
<name>A0A5C6LRD1_9BACT</name>
<dbReference type="RefSeq" id="WP_146307419.1">
    <property type="nucleotide sequence ID" value="NZ_VOHS01000036.1"/>
</dbReference>
<reference evidence="1 2" key="1">
    <citation type="submission" date="2019-08" db="EMBL/GenBank/DDBJ databases">
        <title>Whole genome sequencing of chitin degrading bacteria Chitinophaga pinensis YS16.</title>
        <authorList>
            <person name="Singh R.P."/>
            <person name="Manchanda G."/>
            <person name="Maurya I.K."/>
            <person name="Joshi N.K."/>
            <person name="Srivastava A.K."/>
        </authorList>
    </citation>
    <scope>NUCLEOTIDE SEQUENCE [LARGE SCALE GENOMIC DNA]</scope>
    <source>
        <strain evidence="1 2">YS-16</strain>
    </source>
</reference>
<keyword evidence="2" id="KW-1185">Reference proteome</keyword>
<sequence>MKNCRLTSKNKIFTFEEQRSKLILKNRDEVESVKIHVDGCEINEGLRCDYLHLAKEIEFYIELKGQDLHHAIKQLKQTINKLGTKNKEQQRVCYIICTRSPLASTEIQEFAREFRRNYNSRLVIKSSPYTDSY</sequence>
<accession>A0A5C6LRD1</accession>
<evidence type="ECO:0000313" key="1">
    <source>
        <dbReference type="EMBL" id="TWV96212.1"/>
    </source>
</evidence>
<dbReference type="AlphaFoldDB" id="A0A5C6LRD1"/>
<protein>
    <submittedName>
        <fullName evidence="1">Uncharacterized protein</fullName>
    </submittedName>
</protein>
<organism evidence="1 2">
    <name type="scientific">Chitinophaga pinensis</name>
    <dbReference type="NCBI Taxonomy" id="79329"/>
    <lineage>
        <taxon>Bacteria</taxon>
        <taxon>Pseudomonadati</taxon>
        <taxon>Bacteroidota</taxon>
        <taxon>Chitinophagia</taxon>
        <taxon>Chitinophagales</taxon>
        <taxon>Chitinophagaceae</taxon>
        <taxon>Chitinophaga</taxon>
    </lineage>
</organism>
<proteinExistence type="predicted"/>
<evidence type="ECO:0000313" key="2">
    <source>
        <dbReference type="Proteomes" id="UP000318815"/>
    </source>
</evidence>
<dbReference type="OrthoDB" id="1365333at2"/>
<dbReference type="EMBL" id="VOHS01000036">
    <property type="protein sequence ID" value="TWV96212.1"/>
    <property type="molecule type" value="Genomic_DNA"/>
</dbReference>